<feature type="non-terminal residue" evidence="1">
    <location>
        <position position="1"/>
    </location>
</feature>
<keyword evidence="2" id="KW-1185">Reference proteome</keyword>
<accession>A0A8J4XL44</accession>
<gene>
    <name evidence="1" type="ORF">DAT39_000128</name>
</gene>
<dbReference type="Proteomes" id="UP000727407">
    <property type="component" value="Unassembled WGS sequence"/>
</dbReference>
<dbReference type="EMBL" id="QNUK01000001">
    <property type="protein sequence ID" value="KAF5910103.1"/>
    <property type="molecule type" value="Genomic_DNA"/>
</dbReference>
<feature type="non-terminal residue" evidence="1">
    <location>
        <position position="64"/>
    </location>
</feature>
<protein>
    <submittedName>
        <fullName evidence="1">Uncharacterized protein</fullName>
    </submittedName>
</protein>
<sequence>SHQLVKEQSGHSKWRNSQLTHAYHWQIVPLRSWPWRVICARQRDTESLCLIGKGQLRNRQTSPR</sequence>
<name>A0A8J4XL44_CLAMG</name>
<evidence type="ECO:0000313" key="2">
    <source>
        <dbReference type="Proteomes" id="UP000727407"/>
    </source>
</evidence>
<evidence type="ECO:0000313" key="1">
    <source>
        <dbReference type="EMBL" id="KAF5910103.1"/>
    </source>
</evidence>
<proteinExistence type="predicted"/>
<dbReference type="AlphaFoldDB" id="A0A8J4XL44"/>
<reference evidence="1" key="1">
    <citation type="submission" date="2020-07" db="EMBL/GenBank/DDBJ databases">
        <title>Clarias magur genome sequencing, assembly and annotation.</title>
        <authorList>
            <person name="Kushwaha B."/>
            <person name="Kumar R."/>
            <person name="Das P."/>
            <person name="Joshi C.G."/>
            <person name="Kumar D."/>
            <person name="Nagpure N.S."/>
            <person name="Pandey M."/>
            <person name="Agarwal S."/>
            <person name="Srivastava S."/>
            <person name="Singh M."/>
            <person name="Sahoo L."/>
            <person name="Jayasankar P."/>
            <person name="Meher P.K."/>
            <person name="Koringa P.G."/>
            <person name="Iquebal M.A."/>
            <person name="Das S.P."/>
            <person name="Bit A."/>
            <person name="Patnaik S."/>
            <person name="Patel N."/>
            <person name="Shah T.M."/>
            <person name="Hinsu A."/>
            <person name="Jena J.K."/>
        </authorList>
    </citation>
    <scope>NUCLEOTIDE SEQUENCE</scope>
    <source>
        <strain evidence="1">CIFAMagur01</strain>
        <tissue evidence="1">Testis</tissue>
    </source>
</reference>
<comment type="caution">
    <text evidence="1">The sequence shown here is derived from an EMBL/GenBank/DDBJ whole genome shotgun (WGS) entry which is preliminary data.</text>
</comment>
<organism evidence="1 2">
    <name type="scientific">Clarias magur</name>
    <name type="common">Asian catfish</name>
    <name type="synonym">Macropteronotus magur</name>
    <dbReference type="NCBI Taxonomy" id="1594786"/>
    <lineage>
        <taxon>Eukaryota</taxon>
        <taxon>Metazoa</taxon>
        <taxon>Chordata</taxon>
        <taxon>Craniata</taxon>
        <taxon>Vertebrata</taxon>
        <taxon>Euteleostomi</taxon>
        <taxon>Actinopterygii</taxon>
        <taxon>Neopterygii</taxon>
        <taxon>Teleostei</taxon>
        <taxon>Ostariophysi</taxon>
        <taxon>Siluriformes</taxon>
        <taxon>Clariidae</taxon>
        <taxon>Clarias</taxon>
    </lineage>
</organism>